<feature type="domain" description="SHSP" evidence="3">
    <location>
        <begin position="38"/>
        <end position="150"/>
    </location>
</feature>
<evidence type="ECO:0000259" key="3">
    <source>
        <dbReference type="PROSITE" id="PS01031"/>
    </source>
</evidence>
<dbReference type="eggNOG" id="COG0071">
    <property type="taxonomic scope" value="Bacteria"/>
</dbReference>
<accession>B4RED2</accession>
<keyword evidence="5" id="KW-1185">Reference proteome</keyword>
<proteinExistence type="inferred from homology"/>
<dbReference type="OrthoDB" id="9808910at2"/>
<gene>
    <name evidence="4" type="ordered locus">PHZ_c0460</name>
</gene>
<evidence type="ECO:0000256" key="2">
    <source>
        <dbReference type="RuleBase" id="RU003616"/>
    </source>
</evidence>
<sequence length="150" mass="16817">MNIPTPSKTAASVRSPFQPFQRELSRFFDELESGWEAFTDFRLAPSMDVAETKEGMEISLELPGLSREDVKISMDGDLLTVSGEKKAEREEKDRRYRLVERSYGEFSRSVRLPRSIDPATITAAMADGVLRITGTKRPDAATKTIEIQAS</sequence>
<dbReference type="EMBL" id="CP000747">
    <property type="protein sequence ID" value="ACG76874.1"/>
    <property type="molecule type" value="Genomic_DNA"/>
</dbReference>
<dbReference type="HOGENOM" id="CLU_046737_12_0_5"/>
<dbReference type="AlphaFoldDB" id="B4RED2"/>
<evidence type="ECO:0000313" key="5">
    <source>
        <dbReference type="Proteomes" id="UP000001868"/>
    </source>
</evidence>
<dbReference type="Proteomes" id="UP000001868">
    <property type="component" value="Chromosome"/>
</dbReference>
<dbReference type="InterPro" id="IPR031107">
    <property type="entry name" value="Small_HSP"/>
</dbReference>
<dbReference type="SUPFAM" id="SSF49764">
    <property type="entry name" value="HSP20-like chaperones"/>
    <property type="match status" value="1"/>
</dbReference>
<name>B4RED2_PHEZH</name>
<comment type="similarity">
    <text evidence="1 2">Belongs to the small heat shock protein (HSP20) family.</text>
</comment>
<reference evidence="4 5" key="1">
    <citation type="journal article" date="2008" name="BMC Genomics">
        <title>Complete genome of Phenylobacterium zucineum - a novel facultative intracellular bacterium isolated from human erythroleukemia cell line K562.</title>
        <authorList>
            <person name="Luo Y."/>
            <person name="Xu X."/>
            <person name="Ding Z."/>
            <person name="Liu Z."/>
            <person name="Zhang B."/>
            <person name="Yan Z."/>
            <person name="Sun J."/>
            <person name="Hu S."/>
            <person name="Hu X."/>
        </authorList>
    </citation>
    <scope>NUCLEOTIDE SEQUENCE [LARGE SCALE GENOMIC DNA]</scope>
    <source>
        <strain evidence="4 5">HLK1</strain>
    </source>
</reference>
<dbReference type="KEGG" id="pzu:PHZ_c0460"/>
<organism evidence="4 5">
    <name type="scientific">Phenylobacterium zucineum (strain HLK1)</name>
    <dbReference type="NCBI Taxonomy" id="450851"/>
    <lineage>
        <taxon>Bacteria</taxon>
        <taxon>Pseudomonadati</taxon>
        <taxon>Pseudomonadota</taxon>
        <taxon>Alphaproteobacteria</taxon>
        <taxon>Caulobacterales</taxon>
        <taxon>Caulobacteraceae</taxon>
        <taxon>Phenylobacterium</taxon>
    </lineage>
</organism>
<dbReference type="RefSeq" id="WP_012521022.1">
    <property type="nucleotide sequence ID" value="NC_011144.1"/>
</dbReference>
<dbReference type="Gene3D" id="2.60.40.790">
    <property type="match status" value="1"/>
</dbReference>
<dbReference type="CDD" id="cd06464">
    <property type="entry name" value="ACD_sHsps-like"/>
    <property type="match status" value="1"/>
</dbReference>
<dbReference type="PANTHER" id="PTHR11527">
    <property type="entry name" value="HEAT-SHOCK PROTEIN 20 FAMILY MEMBER"/>
    <property type="match status" value="1"/>
</dbReference>
<keyword evidence="4" id="KW-0346">Stress response</keyword>
<protein>
    <submittedName>
        <fullName evidence="4">Heat shock protein Hsp20</fullName>
    </submittedName>
</protein>
<dbReference type="InterPro" id="IPR008978">
    <property type="entry name" value="HSP20-like_chaperone"/>
</dbReference>
<evidence type="ECO:0000256" key="1">
    <source>
        <dbReference type="PROSITE-ProRule" id="PRU00285"/>
    </source>
</evidence>
<dbReference type="STRING" id="450851.PHZ_c0460"/>
<dbReference type="Pfam" id="PF00011">
    <property type="entry name" value="HSP20"/>
    <property type="match status" value="1"/>
</dbReference>
<dbReference type="PROSITE" id="PS01031">
    <property type="entry name" value="SHSP"/>
    <property type="match status" value="1"/>
</dbReference>
<evidence type="ECO:0000313" key="4">
    <source>
        <dbReference type="EMBL" id="ACG76874.1"/>
    </source>
</evidence>
<dbReference type="InterPro" id="IPR002068">
    <property type="entry name" value="A-crystallin/Hsp20_dom"/>
</dbReference>